<protein>
    <submittedName>
        <fullName evidence="1">Uncharacterized protein</fullName>
    </submittedName>
</protein>
<proteinExistence type="predicted"/>
<dbReference type="AlphaFoldDB" id="H6NBC2"/>
<accession>H6NBC2</accession>
<keyword evidence="2" id="KW-1185">Reference proteome</keyword>
<dbReference type="EMBL" id="CP003235">
    <property type="protein sequence ID" value="AFC32868.1"/>
    <property type="molecule type" value="Genomic_DNA"/>
</dbReference>
<dbReference type="Proteomes" id="UP000007523">
    <property type="component" value="Chromosome"/>
</dbReference>
<name>H6NBC2_9BACL</name>
<evidence type="ECO:0000313" key="2">
    <source>
        <dbReference type="Proteomes" id="UP000007523"/>
    </source>
</evidence>
<gene>
    <name evidence="1" type="ORF">PM3016_6232</name>
</gene>
<dbReference type="HOGENOM" id="CLU_2370173_0_0_9"/>
<organism evidence="1 2">
    <name type="scientific">Paenibacillus mucilaginosus 3016</name>
    <dbReference type="NCBI Taxonomy" id="1116391"/>
    <lineage>
        <taxon>Bacteria</taxon>
        <taxon>Bacillati</taxon>
        <taxon>Bacillota</taxon>
        <taxon>Bacilli</taxon>
        <taxon>Bacillales</taxon>
        <taxon>Paenibacillaceae</taxon>
        <taxon>Paenibacillus</taxon>
    </lineage>
</organism>
<reference evidence="1 2" key="1">
    <citation type="journal article" date="2012" name="J. Bacteriol.">
        <title>Complete Genome Sequence of Paenibacillus mucilaginosus 3016, a Bacterium Functional as Microbial Fertilizer.</title>
        <authorList>
            <person name="Ma M."/>
            <person name="Wang Z."/>
            <person name="Li L."/>
            <person name="Jiang X."/>
            <person name="Guan D."/>
            <person name="Cao F."/>
            <person name="Chen H."/>
            <person name="Wang X."/>
            <person name="Shen D."/>
            <person name="Du B."/>
            <person name="Li J."/>
        </authorList>
    </citation>
    <scope>NUCLEOTIDE SEQUENCE [LARGE SCALE GENOMIC DNA]</scope>
    <source>
        <strain evidence="1 2">3016</strain>
    </source>
</reference>
<evidence type="ECO:0000313" key="1">
    <source>
        <dbReference type="EMBL" id="AFC32868.1"/>
    </source>
</evidence>
<dbReference type="KEGG" id="pmq:PM3016_6232"/>
<dbReference type="RefSeq" id="WP_014372054.1">
    <property type="nucleotide sequence ID" value="NC_016935.1"/>
</dbReference>
<sequence length="95" mass="11346">MMMDYVKLGNNLLHLHAIYSDEETGIRDENREETESLEFETKEKLHSLSVEEQRFFLSRLCRDEFLSETALEKGYGIEDVVVFLRWLDDNMGIYY</sequence>